<reference evidence="9 10" key="1">
    <citation type="submission" date="2019-03" db="EMBL/GenBank/DDBJ databases">
        <title>Genomic Encyclopedia of Archaeal and Bacterial Type Strains, Phase II (KMG-II): from individual species to whole genera.</title>
        <authorList>
            <person name="Goeker M."/>
        </authorList>
    </citation>
    <scope>NUCLEOTIDE SEQUENCE [LARGE SCALE GENOMIC DNA]</scope>
    <source>
        <strain evidence="9 10">ATCC 25309</strain>
    </source>
</reference>
<feature type="transmembrane region" description="Helical" evidence="7">
    <location>
        <begin position="168"/>
        <end position="193"/>
    </location>
</feature>
<evidence type="ECO:0000256" key="3">
    <source>
        <dbReference type="ARBA" id="ARBA00022475"/>
    </source>
</evidence>
<organism evidence="9 10">
    <name type="scientific">Prosthecobacter fusiformis</name>
    <dbReference type="NCBI Taxonomy" id="48464"/>
    <lineage>
        <taxon>Bacteria</taxon>
        <taxon>Pseudomonadati</taxon>
        <taxon>Verrucomicrobiota</taxon>
        <taxon>Verrucomicrobiia</taxon>
        <taxon>Verrucomicrobiales</taxon>
        <taxon>Verrucomicrobiaceae</taxon>
        <taxon>Prosthecobacter</taxon>
    </lineage>
</organism>
<dbReference type="PROSITE" id="PS50928">
    <property type="entry name" value="ABC_TM1"/>
    <property type="match status" value="1"/>
</dbReference>
<name>A0A4R7S4S2_9BACT</name>
<dbReference type="RefSeq" id="WP_208300310.1">
    <property type="nucleotide sequence ID" value="NZ_SOCA01000002.1"/>
</dbReference>
<dbReference type="Pfam" id="PF00528">
    <property type="entry name" value="BPD_transp_1"/>
    <property type="match status" value="1"/>
</dbReference>
<evidence type="ECO:0000313" key="10">
    <source>
        <dbReference type="Proteomes" id="UP000295662"/>
    </source>
</evidence>
<evidence type="ECO:0000313" key="9">
    <source>
        <dbReference type="EMBL" id="TDU73442.1"/>
    </source>
</evidence>
<evidence type="ECO:0000256" key="2">
    <source>
        <dbReference type="ARBA" id="ARBA00022448"/>
    </source>
</evidence>
<keyword evidence="10" id="KW-1185">Reference proteome</keyword>
<proteinExistence type="inferred from homology"/>
<evidence type="ECO:0000256" key="1">
    <source>
        <dbReference type="ARBA" id="ARBA00004651"/>
    </source>
</evidence>
<dbReference type="PROSITE" id="PS51257">
    <property type="entry name" value="PROKAR_LIPOPROTEIN"/>
    <property type="match status" value="1"/>
</dbReference>
<evidence type="ECO:0000256" key="5">
    <source>
        <dbReference type="ARBA" id="ARBA00022989"/>
    </source>
</evidence>
<comment type="subcellular location">
    <subcellularLocation>
        <location evidence="1 7">Cell membrane</location>
        <topology evidence="1 7">Multi-pass membrane protein</topology>
    </subcellularLocation>
</comment>
<keyword evidence="4 7" id="KW-0812">Transmembrane</keyword>
<keyword evidence="2 7" id="KW-0813">Transport</keyword>
<feature type="transmembrane region" description="Helical" evidence="7">
    <location>
        <begin position="261"/>
        <end position="280"/>
    </location>
</feature>
<dbReference type="SUPFAM" id="SSF161098">
    <property type="entry name" value="MetI-like"/>
    <property type="match status" value="1"/>
</dbReference>
<feature type="transmembrane region" description="Helical" evidence="7">
    <location>
        <begin position="12"/>
        <end position="29"/>
    </location>
</feature>
<evidence type="ECO:0000256" key="7">
    <source>
        <dbReference type="RuleBase" id="RU363032"/>
    </source>
</evidence>
<dbReference type="AlphaFoldDB" id="A0A4R7S4S2"/>
<dbReference type="InterPro" id="IPR000515">
    <property type="entry name" value="MetI-like"/>
</dbReference>
<dbReference type="PANTHER" id="PTHR30151:SF7">
    <property type="entry name" value="NITRATE IMPORT PERMEASE PROTEIN NRTB"/>
    <property type="match status" value="1"/>
</dbReference>
<keyword evidence="6 7" id="KW-0472">Membrane</keyword>
<dbReference type="GO" id="GO:0005886">
    <property type="term" value="C:plasma membrane"/>
    <property type="evidence" value="ECO:0007669"/>
    <property type="project" value="UniProtKB-SubCell"/>
</dbReference>
<dbReference type="CDD" id="cd06261">
    <property type="entry name" value="TM_PBP2"/>
    <property type="match status" value="1"/>
</dbReference>
<dbReference type="GO" id="GO:0055085">
    <property type="term" value="P:transmembrane transport"/>
    <property type="evidence" value="ECO:0007669"/>
    <property type="project" value="InterPro"/>
</dbReference>
<sequence>MHLLQRYKFDHVLLPMIAILACGILWYAIAGKSVKYTKDDGFGDMIEDVKREGISKDLPTPSETWTASKLYVTEPLAKRGELDQGILRFTWLSLKLVAQGYLIALLLGTPLGFILGLSKRAMMALDLIIQVLRPVSPLAWYPLGLVLFSNVKLTDAAGRTFFGASDAAALFTIAICAMWPTVLNTAVGVRAVPQDYMNVAKVLKLSKAKTLWKVLVPATLPYMFTGFRLSLGIAWLVIVAVEMLTGRPGVGGFLWQQYNSSSYAHIILCILTIGLTGYFMDRIMSLIEGRFKTA</sequence>
<dbReference type="EMBL" id="SOCA01000002">
    <property type="protein sequence ID" value="TDU73442.1"/>
    <property type="molecule type" value="Genomic_DNA"/>
</dbReference>
<gene>
    <name evidence="9" type="ORF">EI77_01912</name>
</gene>
<keyword evidence="5 7" id="KW-1133">Transmembrane helix</keyword>
<feature type="transmembrane region" description="Helical" evidence="7">
    <location>
        <begin position="214"/>
        <end position="241"/>
    </location>
</feature>
<comment type="similarity">
    <text evidence="7">Belongs to the binding-protein-dependent transport system permease family.</text>
</comment>
<dbReference type="InterPro" id="IPR035906">
    <property type="entry name" value="MetI-like_sf"/>
</dbReference>
<feature type="domain" description="ABC transmembrane type-1" evidence="8">
    <location>
        <begin position="90"/>
        <end position="288"/>
    </location>
</feature>
<dbReference type="Proteomes" id="UP000295662">
    <property type="component" value="Unassembled WGS sequence"/>
</dbReference>
<dbReference type="Gene3D" id="1.10.3720.10">
    <property type="entry name" value="MetI-like"/>
    <property type="match status" value="1"/>
</dbReference>
<feature type="transmembrane region" description="Helical" evidence="7">
    <location>
        <begin position="127"/>
        <end position="148"/>
    </location>
</feature>
<evidence type="ECO:0000256" key="6">
    <source>
        <dbReference type="ARBA" id="ARBA00023136"/>
    </source>
</evidence>
<keyword evidence="3" id="KW-1003">Cell membrane</keyword>
<feature type="transmembrane region" description="Helical" evidence="7">
    <location>
        <begin position="96"/>
        <end position="115"/>
    </location>
</feature>
<accession>A0A4R7S4S2</accession>
<evidence type="ECO:0000256" key="4">
    <source>
        <dbReference type="ARBA" id="ARBA00022692"/>
    </source>
</evidence>
<dbReference type="PANTHER" id="PTHR30151">
    <property type="entry name" value="ALKANE SULFONATE ABC TRANSPORTER-RELATED, MEMBRANE SUBUNIT"/>
    <property type="match status" value="1"/>
</dbReference>
<comment type="caution">
    <text evidence="9">The sequence shown here is derived from an EMBL/GenBank/DDBJ whole genome shotgun (WGS) entry which is preliminary data.</text>
</comment>
<evidence type="ECO:0000259" key="8">
    <source>
        <dbReference type="PROSITE" id="PS50928"/>
    </source>
</evidence>
<protein>
    <submittedName>
        <fullName evidence="9">Nitrate/nitrite transport system permease protein</fullName>
    </submittedName>
</protein>